<feature type="domain" description="Large ribosomal subunit protein eL24-related N-terminal" evidence="2">
    <location>
        <begin position="1"/>
        <end position="27"/>
    </location>
</feature>
<keyword evidence="3" id="KW-0689">Ribosomal protein</keyword>
<proteinExistence type="inferred from homology"/>
<keyword evidence="3" id="KW-0687">Ribonucleoprotein</keyword>
<evidence type="ECO:0000256" key="1">
    <source>
        <dbReference type="ARBA" id="ARBA00005647"/>
    </source>
</evidence>
<dbReference type="AlphaFoldDB" id="A0A200PQT5"/>
<keyword evidence="4" id="KW-1185">Reference proteome</keyword>
<dbReference type="GO" id="GO:0005840">
    <property type="term" value="C:ribosome"/>
    <property type="evidence" value="ECO:0007669"/>
    <property type="project" value="UniProtKB-KW"/>
</dbReference>
<accession>A0A200PQT5</accession>
<protein>
    <submittedName>
        <fullName evidence="3">Ribosomal protein L24e-related</fullName>
    </submittedName>
</protein>
<comment type="similarity">
    <text evidence="1">Belongs to the eukaryotic ribosomal protein eL24 family.</text>
</comment>
<dbReference type="PROSITE" id="PS01073">
    <property type="entry name" value="RIBOSOMAL_L24E"/>
    <property type="match status" value="1"/>
</dbReference>
<dbReference type="Proteomes" id="UP000195402">
    <property type="component" value="Unassembled WGS sequence"/>
</dbReference>
<dbReference type="OrthoDB" id="10262490at2759"/>
<organism evidence="3 4">
    <name type="scientific">Macleaya cordata</name>
    <name type="common">Five-seeded plume-poppy</name>
    <name type="synonym">Bocconia cordata</name>
    <dbReference type="NCBI Taxonomy" id="56857"/>
    <lineage>
        <taxon>Eukaryota</taxon>
        <taxon>Viridiplantae</taxon>
        <taxon>Streptophyta</taxon>
        <taxon>Embryophyta</taxon>
        <taxon>Tracheophyta</taxon>
        <taxon>Spermatophyta</taxon>
        <taxon>Magnoliopsida</taxon>
        <taxon>Ranunculales</taxon>
        <taxon>Papaveraceae</taxon>
        <taxon>Papaveroideae</taxon>
        <taxon>Macleaya</taxon>
    </lineage>
</organism>
<dbReference type="EMBL" id="MVGT01004291">
    <property type="protein sequence ID" value="OVA00553.1"/>
    <property type="molecule type" value="Genomic_DNA"/>
</dbReference>
<dbReference type="STRING" id="56857.A0A200PQT5"/>
<evidence type="ECO:0000313" key="3">
    <source>
        <dbReference type="EMBL" id="OVA00553.1"/>
    </source>
</evidence>
<dbReference type="Gene3D" id="2.30.170.20">
    <property type="entry name" value="Ribosomal protein L24e"/>
    <property type="match status" value="1"/>
</dbReference>
<dbReference type="InterPro" id="IPR038630">
    <property type="entry name" value="L24e/L24_sf"/>
</dbReference>
<sequence length="70" mass="8209">MRLEKCWFCSSTIYPGHGIQFARNDAKEAEKELNQIIHIVRVPQAEPFTLPKIKVKVSQQQIEENRPMEE</sequence>
<reference evidence="3 4" key="1">
    <citation type="journal article" date="2017" name="Mol. Plant">
        <title>The Genome of Medicinal Plant Macleaya cordata Provides New Insights into Benzylisoquinoline Alkaloids Metabolism.</title>
        <authorList>
            <person name="Liu X."/>
            <person name="Liu Y."/>
            <person name="Huang P."/>
            <person name="Ma Y."/>
            <person name="Qing Z."/>
            <person name="Tang Q."/>
            <person name="Cao H."/>
            <person name="Cheng P."/>
            <person name="Zheng Y."/>
            <person name="Yuan Z."/>
            <person name="Zhou Y."/>
            <person name="Liu J."/>
            <person name="Tang Z."/>
            <person name="Zhuo Y."/>
            <person name="Zhang Y."/>
            <person name="Yu L."/>
            <person name="Huang J."/>
            <person name="Yang P."/>
            <person name="Peng Q."/>
            <person name="Zhang J."/>
            <person name="Jiang W."/>
            <person name="Zhang Z."/>
            <person name="Lin K."/>
            <person name="Ro D.K."/>
            <person name="Chen X."/>
            <person name="Xiong X."/>
            <person name="Shang Y."/>
            <person name="Huang S."/>
            <person name="Zeng J."/>
        </authorList>
    </citation>
    <scope>NUCLEOTIDE SEQUENCE [LARGE SCALE GENOMIC DNA]</scope>
    <source>
        <strain evidence="4">cv. BLH2017</strain>
        <tissue evidence="3">Root</tissue>
    </source>
</reference>
<evidence type="ECO:0000259" key="2">
    <source>
        <dbReference type="Pfam" id="PF01246"/>
    </source>
</evidence>
<dbReference type="InterPro" id="IPR000988">
    <property type="entry name" value="Ribosomal_eL24-rel_N"/>
</dbReference>
<gene>
    <name evidence="3" type="ORF">BVC80_9087g45</name>
</gene>
<dbReference type="InParanoid" id="A0A200PQT5"/>
<dbReference type="Pfam" id="PF01246">
    <property type="entry name" value="Ribosomal_L24e"/>
    <property type="match status" value="1"/>
</dbReference>
<dbReference type="InterPro" id="IPR023442">
    <property type="entry name" value="Ribosomal_eL24_CS"/>
</dbReference>
<evidence type="ECO:0000313" key="4">
    <source>
        <dbReference type="Proteomes" id="UP000195402"/>
    </source>
</evidence>
<name>A0A200PQT5_MACCD</name>
<dbReference type="SUPFAM" id="SSF57716">
    <property type="entry name" value="Glucocorticoid receptor-like (DNA-binding domain)"/>
    <property type="match status" value="1"/>
</dbReference>
<comment type="caution">
    <text evidence="3">The sequence shown here is derived from an EMBL/GenBank/DDBJ whole genome shotgun (WGS) entry which is preliminary data.</text>
</comment>